<feature type="chain" id="PRO_5002697113" description="Lipoprotein" evidence="2">
    <location>
        <begin position="25"/>
        <end position="437"/>
    </location>
</feature>
<accession>A6G4P8</accession>
<feature type="signal peptide" evidence="2">
    <location>
        <begin position="1"/>
        <end position="24"/>
    </location>
</feature>
<dbReference type="AlphaFoldDB" id="A6G4P8"/>
<reference evidence="3 4" key="1">
    <citation type="submission" date="2007-06" db="EMBL/GenBank/DDBJ databases">
        <authorList>
            <person name="Shimkets L."/>
            <person name="Ferriera S."/>
            <person name="Johnson J."/>
            <person name="Kravitz S."/>
            <person name="Beeson K."/>
            <person name="Sutton G."/>
            <person name="Rogers Y.-H."/>
            <person name="Friedman R."/>
            <person name="Frazier M."/>
            <person name="Venter J.C."/>
        </authorList>
    </citation>
    <scope>NUCLEOTIDE SEQUENCE [LARGE SCALE GENOMIC DNA]</scope>
    <source>
        <strain evidence="3 4">SIR-1</strain>
    </source>
</reference>
<evidence type="ECO:0000313" key="3">
    <source>
        <dbReference type="EMBL" id="EDM79168.1"/>
    </source>
</evidence>
<dbReference type="Proteomes" id="UP000005801">
    <property type="component" value="Unassembled WGS sequence"/>
</dbReference>
<name>A6G4P8_9BACT</name>
<keyword evidence="2" id="KW-0732">Signal</keyword>
<feature type="region of interest" description="Disordered" evidence="1">
    <location>
        <begin position="28"/>
        <end position="69"/>
    </location>
</feature>
<dbReference type="eggNOG" id="COG1470">
    <property type="taxonomic scope" value="Bacteria"/>
</dbReference>
<proteinExistence type="predicted"/>
<dbReference type="PROSITE" id="PS51257">
    <property type="entry name" value="PROKAR_LIPOPROTEIN"/>
    <property type="match status" value="1"/>
</dbReference>
<gene>
    <name evidence="3" type="ORF">PPSIR1_27418</name>
</gene>
<sequence>MRLTDRRRLPLALTLALGCPLACGPELVSSDDEAETGSSEESTTTEGGTAESESSTEAGSTTEGGSTITGGMATDALDILFVVDNSGTMGPLQAALAQNIDGLINPLDDAGVDWRVAVTTTDNGNPWCSPGQTTPEGGNFVYSGCPNRLTDFVFGADTDVSDPACLDLCTAENGQLATEGGVPWLERSNGALNIELDDPSAALRCLLPQGINGCGFESPLESMYLAMVRSFSQGEDNFGFLRQDASLLVILVTDEADCSYNKDWSAIFDTDGNKVFWSDPNSPFPTSAVCWNAGVDCTGDPSQYDDCVAANKDVDGNATGDSQAVLHPVSRYTQFLEGLAADKQGGTVRVGLIAGVDTNGEPYYADVTSTDPSFQDSFGIGPGCAAPSPLGGAEIVQAVPPVRMLEAQGSLSAGAYSACNFDGYDTALSTMASLFVE</sequence>
<dbReference type="EMBL" id="ABCS01000022">
    <property type="protein sequence ID" value="EDM79168.1"/>
    <property type="molecule type" value="Genomic_DNA"/>
</dbReference>
<comment type="caution">
    <text evidence="3">The sequence shown here is derived from an EMBL/GenBank/DDBJ whole genome shotgun (WGS) entry which is preliminary data.</text>
</comment>
<protein>
    <recommendedName>
        <fullName evidence="5">Lipoprotein</fullName>
    </recommendedName>
</protein>
<organism evidence="3 4">
    <name type="scientific">Plesiocystis pacifica SIR-1</name>
    <dbReference type="NCBI Taxonomy" id="391625"/>
    <lineage>
        <taxon>Bacteria</taxon>
        <taxon>Pseudomonadati</taxon>
        <taxon>Myxococcota</taxon>
        <taxon>Polyangia</taxon>
        <taxon>Nannocystales</taxon>
        <taxon>Nannocystaceae</taxon>
        <taxon>Plesiocystis</taxon>
    </lineage>
</organism>
<feature type="compositionally biased region" description="Low complexity" evidence="1">
    <location>
        <begin position="36"/>
        <end position="69"/>
    </location>
</feature>
<evidence type="ECO:0008006" key="5">
    <source>
        <dbReference type="Google" id="ProtNLM"/>
    </source>
</evidence>
<evidence type="ECO:0000256" key="2">
    <source>
        <dbReference type="SAM" id="SignalP"/>
    </source>
</evidence>
<dbReference type="STRING" id="391625.PPSIR1_27418"/>
<dbReference type="OrthoDB" id="5490458at2"/>
<keyword evidence="4" id="KW-1185">Reference proteome</keyword>
<evidence type="ECO:0000256" key="1">
    <source>
        <dbReference type="SAM" id="MobiDB-lite"/>
    </source>
</evidence>
<evidence type="ECO:0000313" key="4">
    <source>
        <dbReference type="Proteomes" id="UP000005801"/>
    </source>
</evidence>
<dbReference type="RefSeq" id="WP_006971697.1">
    <property type="nucleotide sequence ID" value="NZ_ABCS01000022.1"/>
</dbReference>